<feature type="region of interest" description="Disordered" evidence="8">
    <location>
        <begin position="186"/>
        <end position="221"/>
    </location>
</feature>
<dbReference type="PROSITE" id="PS00463">
    <property type="entry name" value="ZN2_CY6_FUNGAL_1"/>
    <property type="match status" value="1"/>
</dbReference>
<reference evidence="10 11" key="1">
    <citation type="submission" date="2024-03" db="EMBL/GenBank/DDBJ databases">
        <title>A high-quality draft genome sequence of Diaporthe vaccinii, a causative agent of upright dieback and viscid rot disease in cranberry plants.</title>
        <authorList>
            <person name="Sarrasin M."/>
            <person name="Lang B.F."/>
            <person name="Burger G."/>
        </authorList>
    </citation>
    <scope>NUCLEOTIDE SEQUENCE [LARGE SCALE GENOMIC DNA]</scope>
    <source>
        <strain evidence="10 11">IS7</strain>
    </source>
</reference>
<feature type="region of interest" description="Disordered" evidence="8">
    <location>
        <begin position="258"/>
        <end position="286"/>
    </location>
</feature>
<sequence length="286" mass="31177">MSDGQILRDEIHAGFSPKFNISVSAPGAEDGAGPNAPLTAEPAGGRVWQACLACRRKKIKCDGKQPCHDCSSRDQDCEFPGTKDNASASRYYTTSFESRCQQMHFPSERLETLISHLSRSLEAIHRSPTAGPIASQSDDLMIAAQESVAGLRTFPRVHDTDTTLNSNMHPNRAVAPLCVRQSRVNDELQENSSGSEDSDTNDDDRQNGNAEQREDEHVGQAGALVRDSYGRPRFIGGATHNILVEAAKSLLPAVSTTNSFIHRGEPKRAEHRGPRASSFRPRESVA</sequence>
<dbReference type="Pfam" id="PF00172">
    <property type="entry name" value="Zn_clus"/>
    <property type="match status" value="1"/>
</dbReference>
<dbReference type="PANTHER" id="PTHR31313:SF81">
    <property type="entry name" value="TY1 ENHANCER ACTIVATOR"/>
    <property type="match status" value="1"/>
</dbReference>
<dbReference type="Proteomes" id="UP001600888">
    <property type="component" value="Unassembled WGS sequence"/>
</dbReference>
<gene>
    <name evidence="10" type="ORF">FJTKL_00837</name>
</gene>
<keyword evidence="6" id="KW-0804">Transcription</keyword>
<accession>A0ABR4E277</accession>
<evidence type="ECO:0000313" key="10">
    <source>
        <dbReference type="EMBL" id="KAL2276531.1"/>
    </source>
</evidence>
<keyword evidence="3" id="KW-0862">Zinc</keyword>
<evidence type="ECO:0000256" key="7">
    <source>
        <dbReference type="ARBA" id="ARBA00023242"/>
    </source>
</evidence>
<evidence type="ECO:0000259" key="9">
    <source>
        <dbReference type="PROSITE" id="PS50048"/>
    </source>
</evidence>
<dbReference type="Gene3D" id="4.10.240.10">
    <property type="entry name" value="Zn(2)-C6 fungal-type DNA-binding domain"/>
    <property type="match status" value="1"/>
</dbReference>
<organism evidence="10 11">
    <name type="scientific">Diaporthe vaccinii</name>
    <dbReference type="NCBI Taxonomy" id="105482"/>
    <lineage>
        <taxon>Eukaryota</taxon>
        <taxon>Fungi</taxon>
        <taxon>Dikarya</taxon>
        <taxon>Ascomycota</taxon>
        <taxon>Pezizomycotina</taxon>
        <taxon>Sordariomycetes</taxon>
        <taxon>Sordariomycetidae</taxon>
        <taxon>Diaporthales</taxon>
        <taxon>Diaporthaceae</taxon>
        <taxon>Diaporthe</taxon>
        <taxon>Diaporthe eres species complex</taxon>
    </lineage>
</organism>
<keyword evidence="7" id="KW-0539">Nucleus</keyword>
<dbReference type="InterPro" id="IPR051615">
    <property type="entry name" value="Transcr_Regulatory_Elem"/>
</dbReference>
<feature type="domain" description="Zn(2)-C6 fungal-type" evidence="9">
    <location>
        <begin position="50"/>
        <end position="79"/>
    </location>
</feature>
<protein>
    <recommendedName>
        <fullName evidence="9">Zn(2)-C6 fungal-type domain-containing protein</fullName>
    </recommendedName>
</protein>
<dbReference type="SUPFAM" id="SSF57701">
    <property type="entry name" value="Zn2/Cys6 DNA-binding domain"/>
    <property type="match status" value="1"/>
</dbReference>
<feature type="compositionally biased region" description="Basic and acidic residues" evidence="8">
    <location>
        <begin position="203"/>
        <end position="218"/>
    </location>
</feature>
<comment type="caution">
    <text evidence="10">The sequence shown here is derived from an EMBL/GenBank/DDBJ whole genome shotgun (WGS) entry which is preliminary data.</text>
</comment>
<evidence type="ECO:0000313" key="11">
    <source>
        <dbReference type="Proteomes" id="UP001600888"/>
    </source>
</evidence>
<dbReference type="EMBL" id="JBAWTH010000112">
    <property type="protein sequence ID" value="KAL2276531.1"/>
    <property type="molecule type" value="Genomic_DNA"/>
</dbReference>
<dbReference type="SMART" id="SM00066">
    <property type="entry name" value="GAL4"/>
    <property type="match status" value="1"/>
</dbReference>
<dbReference type="PANTHER" id="PTHR31313">
    <property type="entry name" value="TY1 ENHANCER ACTIVATOR"/>
    <property type="match status" value="1"/>
</dbReference>
<comment type="subcellular location">
    <subcellularLocation>
        <location evidence="1">Nucleus</location>
    </subcellularLocation>
</comment>
<feature type="compositionally biased region" description="Basic and acidic residues" evidence="8">
    <location>
        <begin position="262"/>
        <end position="273"/>
    </location>
</feature>
<keyword evidence="4" id="KW-0805">Transcription regulation</keyword>
<evidence type="ECO:0000256" key="2">
    <source>
        <dbReference type="ARBA" id="ARBA00022723"/>
    </source>
</evidence>
<evidence type="ECO:0000256" key="4">
    <source>
        <dbReference type="ARBA" id="ARBA00023015"/>
    </source>
</evidence>
<dbReference type="InterPro" id="IPR036864">
    <property type="entry name" value="Zn2-C6_fun-type_DNA-bd_sf"/>
</dbReference>
<dbReference type="InterPro" id="IPR001138">
    <property type="entry name" value="Zn2Cys6_DnaBD"/>
</dbReference>
<evidence type="ECO:0000256" key="3">
    <source>
        <dbReference type="ARBA" id="ARBA00022833"/>
    </source>
</evidence>
<name>A0ABR4E277_9PEZI</name>
<evidence type="ECO:0000256" key="5">
    <source>
        <dbReference type="ARBA" id="ARBA00023125"/>
    </source>
</evidence>
<keyword evidence="2" id="KW-0479">Metal-binding</keyword>
<keyword evidence="11" id="KW-1185">Reference proteome</keyword>
<evidence type="ECO:0000256" key="1">
    <source>
        <dbReference type="ARBA" id="ARBA00004123"/>
    </source>
</evidence>
<proteinExistence type="predicted"/>
<evidence type="ECO:0000256" key="8">
    <source>
        <dbReference type="SAM" id="MobiDB-lite"/>
    </source>
</evidence>
<evidence type="ECO:0000256" key="6">
    <source>
        <dbReference type="ARBA" id="ARBA00023163"/>
    </source>
</evidence>
<dbReference type="PROSITE" id="PS50048">
    <property type="entry name" value="ZN2_CY6_FUNGAL_2"/>
    <property type="match status" value="1"/>
</dbReference>
<dbReference type="CDD" id="cd00067">
    <property type="entry name" value="GAL4"/>
    <property type="match status" value="1"/>
</dbReference>
<keyword evidence="5" id="KW-0238">DNA-binding</keyword>